<accession>A0A497EZI0</accession>
<evidence type="ECO:0000313" key="6">
    <source>
        <dbReference type="Proteomes" id="UP000269499"/>
    </source>
</evidence>
<dbReference type="SUPFAM" id="SSF49764">
    <property type="entry name" value="HSP20-like chaperones"/>
    <property type="match status" value="1"/>
</dbReference>
<gene>
    <name evidence="5" type="ORF">DRJ26_05125</name>
</gene>
<proteinExistence type="inferred from homology"/>
<evidence type="ECO:0000256" key="1">
    <source>
        <dbReference type="PROSITE-ProRule" id="PRU00285"/>
    </source>
</evidence>
<evidence type="ECO:0000259" key="3">
    <source>
        <dbReference type="PROSITE" id="PS01031"/>
    </source>
</evidence>
<dbReference type="Gene3D" id="2.60.40.790">
    <property type="match status" value="1"/>
</dbReference>
<evidence type="ECO:0000256" key="2">
    <source>
        <dbReference type="RuleBase" id="RU003616"/>
    </source>
</evidence>
<comment type="caution">
    <text evidence="5">The sequence shown here is derived from an EMBL/GenBank/DDBJ whole genome shotgun (WGS) entry which is preliminary data.</text>
</comment>
<feature type="domain" description="CS" evidence="4">
    <location>
        <begin position="37"/>
        <end position="141"/>
    </location>
</feature>
<dbReference type="InterPro" id="IPR007052">
    <property type="entry name" value="CS_dom"/>
</dbReference>
<comment type="similarity">
    <text evidence="1 2">Belongs to the small heat shock protein (HSP20) family.</text>
</comment>
<sequence>MWRIFDEFERIRKRIERMFEEFYEEFEKPMWDYESRCLEPLVSVREVEDKVIVTIDLPYVDKNNIKIYATEDTLTVEATLKEACRFERLGVVRKEASFEYFKKVIRLPAPVIPEKAKARFKRGILEVVLPKKITGFEIKIE</sequence>
<dbReference type="InterPro" id="IPR002068">
    <property type="entry name" value="A-crystallin/Hsp20_dom"/>
</dbReference>
<dbReference type="PROSITE" id="PS51203">
    <property type="entry name" value="CS"/>
    <property type="match status" value="1"/>
</dbReference>
<evidence type="ECO:0000313" key="5">
    <source>
        <dbReference type="EMBL" id="RLE52058.1"/>
    </source>
</evidence>
<name>A0A497EZI0_9CREN</name>
<dbReference type="PROSITE" id="PS01031">
    <property type="entry name" value="SHSP"/>
    <property type="match status" value="1"/>
</dbReference>
<dbReference type="CDD" id="cd06464">
    <property type="entry name" value="ACD_sHsps-like"/>
    <property type="match status" value="1"/>
</dbReference>
<feature type="domain" description="SHSP" evidence="3">
    <location>
        <begin position="32"/>
        <end position="141"/>
    </location>
</feature>
<dbReference type="InterPro" id="IPR008978">
    <property type="entry name" value="HSP20-like_chaperone"/>
</dbReference>
<dbReference type="EMBL" id="QMRA01000135">
    <property type="protein sequence ID" value="RLE52058.1"/>
    <property type="molecule type" value="Genomic_DNA"/>
</dbReference>
<reference evidence="5 6" key="1">
    <citation type="submission" date="2018-06" db="EMBL/GenBank/DDBJ databases">
        <title>Extensive metabolic versatility and redundancy in microbially diverse, dynamic hydrothermal sediments.</title>
        <authorList>
            <person name="Dombrowski N."/>
            <person name="Teske A."/>
            <person name="Baker B.J."/>
        </authorList>
    </citation>
    <scope>NUCLEOTIDE SEQUENCE [LARGE SCALE GENOMIC DNA]</scope>
    <source>
        <strain evidence="5">B20_G2</strain>
    </source>
</reference>
<dbReference type="AlphaFoldDB" id="A0A497EZI0"/>
<dbReference type="Pfam" id="PF00011">
    <property type="entry name" value="HSP20"/>
    <property type="match status" value="1"/>
</dbReference>
<organism evidence="5 6">
    <name type="scientific">Thermoproteota archaeon</name>
    <dbReference type="NCBI Taxonomy" id="2056631"/>
    <lineage>
        <taxon>Archaea</taxon>
        <taxon>Thermoproteota</taxon>
    </lineage>
</organism>
<protein>
    <submittedName>
        <fullName evidence="5">Uncharacterized protein</fullName>
    </submittedName>
</protein>
<dbReference type="Proteomes" id="UP000269499">
    <property type="component" value="Unassembled WGS sequence"/>
</dbReference>
<evidence type="ECO:0000259" key="4">
    <source>
        <dbReference type="PROSITE" id="PS51203"/>
    </source>
</evidence>